<protein>
    <submittedName>
        <fullName evidence="2">Uncharacterized protein</fullName>
    </submittedName>
</protein>
<accession>A0AAN6Z3Z3</accession>
<feature type="region of interest" description="Disordered" evidence="1">
    <location>
        <begin position="146"/>
        <end position="165"/>
    </location>
</feature>
<dbReference type="Proteomes" id="UP001302602">
    <property type="component" value="Unassembled WGS sequence"/>
</dbReference>
<name>A0AAN6Z3Z3_9PEZI</name>
<dbReference type="GeneID" id="87823874"/>
<dbReference type="RefSeq" id="XP_062647918.1">
    <property type="nucleotide sequence ID" value="XM_062787104.1"/>
</dbReference>
<proteinExistence type="predicted"/>
<evidence type="ECO:0000313" key="2">
    <source>
        <dbReference type="EMBL" id="KAK4124147.1"/>
    </source>
</evidence>
<reference evidence="2" key="1">
    <citation type="journal article" date="2023" name="Mol. Phylogenet. Evol.">
        <title>Genome-scale phylogeny and comparative genomics of the fungal order Sordariales.</title>
        <authorList>
            <person name="Hensen N."/>
            <person name="Bonometti L."/>
            <person name="Westerberg I."/>
            <person name="Brannstrom I.O."/>
            <person name="Guillou S."/>
            <person name="Cros-Aarteil S."/>
            <person name="Calhoun S."/>
            <person name="Haridas S."/>
            <person name="Kuo A."/>
            <person name="Mondo S."/>
            <person name="Pangilinan J."/>
            <person name="Riley R."/>
            <person name="LaButti K."/>
            <person name="Andreopoulos B."/>
            <person name="Lipzen A."/>
            <person name="Chen C."/>
            <person name="Yan M."/>
            <person name="Daum C."/>
            <person name="Ng V."/>
            <person name="Clum A."/>
            <person name="Steindorff A."/>
            <person name="Ohm R.A."/>
            <person name="Martin F."/>
            <person name="Silar P."/>
            <person name="Natvig D.O."/>
            <person name="Lalanne C."/>
            <person name="Gautier V."/>
            <person name="Ament-Velasquez S.L."/>
            <person name="Kruys A."/>
            <person name="Hutchinson M.I."/>
            <person name="Powell A.J."/>
            <person name="Barry K."/>
            <person name="Miller A.N."/>
            <person name="Grigoriev I.V."/>
            <person name="Debuchy R."/>
            <person name="Gladieux P."/>
            <person name="Hiltunen Thoren M."/>
            <person name="Johannesson H."/>
        </authorList>
    </citation>
    <scope>NUCLEOTIDE SEQUENCE</scope>
    <source>
        <strain evidence="2">CBS 731.68</strain>
    </source>
</reference>
<comment type="caution">
    <text evidence="2">The sequence shown here is derived from an EMBL/GenBank/DDBJ whole genome shotgun (WGS) entry which is preliminary data.</text>
</comment>
<gene>
    <name evidence="2" type="ORF">N657DRAFT_378353</name>
</gene>
<reference evidence="2" key="2">
    <citation type="submission" date="2023-05" db="EMBL/GenBank/DDBJ databases">
        <authorList>
            <consortium name="Lawrence Berkeley National Laboratory"/>
            <person name="Steindorff A."/>
            <person name="Hensen N."/>
            <person name="Bonometti L."/>
            <person name="Westerberg I."/>
            <person name="Brannstrom I.O."/>
            <person name="Guillou S."/>
            <person name="Cros-Aarteil S."/>
            <person name="Calhoun S."/>
            <person name="Haridas S."/>
            <person name="Kuo A."/>
            <person name="Mondo S."/>
            <person name="Pangilinan J."/>
            <person name="Riley R."/>
            <person name="Labutti K."/>
            <person name="Andreopoulos B."/>
            <person name="Lipzen A."/>
            <person name="Chen C."/>
            <person name="Yanf M."/>
            <person name="Daum C."/>
            <person name="Ng V."/>
            <person name="Clum A."/>
            <person name="Ohm R."/>
            <person name="Martin F."/>
            <person name="Silar P."/>
            <person name="Natvig D."/>
            <person name="Lalanne C."/>
            <person name="Gautier V."/>
            <person name="Ament-Velasquez S.L."/>
            <person name="Kruys A."/>
            <person name="Hutchinson M.I."/>
            <person name="Powell A.J."/>
            <person name="Barry K."/>
            <person name="Miller A.N."/>
            <person name="Grigoriev I.V."/>
            <person name="Debuchy R."/>
            <person name="Gladieux P."/>
            <person name="Thoren M.H."/>
            <person name="Johannesson H."/>
        </authorList>
    </citation>
    <scope>NUCLEOTIDE SEQUENCE</scope>
    <source>
        <strain evidence="2">CBS 731.68</strain>
    </source>
</reference>
<evidence type="ECO:0000313" key="3">
    <source>
        <dbReference type="Proteomes" id="UP001302602"/>
    </source>
</evidence>
<organism evidence="2 3">
    <name type="scientific">Parathielavia appendiculata</name>
    <dbReference type="NCBI Taxonomy" id="2587402"/>
    <lineage>
        <taxon>Eukaryota</taxon>
        <taxon>Fungi</taxon>
        <taxon>Dikarya</taxon>
        <taxon>Ascomycota</taxon>
        <taxon>Pezizomycotina</taxon>
        <taxon>Sordariomycetes</taxon>
        <taxon>Sordariomycetidae</taxon>
        <taxon>Sordariales</taxon>
        <taxon>Chaetomiaceae</taxon>
        <taxon>Parathielavia</taxon>
    </lineage>
</organism>
<dbReference type="EMBL" id="MU853227">
    <property type="protein sequence ID" value="KAK4124147.1"/>
    <property type="molecule type" value="Genomic_DNA"/>
</dbReference>
<evidence type="ECO:0000256" key="1">
    <source>
        <dbReference type="SAM" id="MobiDB-lite"/>
    </source>
</evidence>
<sequence>MFWDFYCQLSTHLVWRGRRLPSLLRYLAGLLYCEEKPNRTYLIRYTSKVQIFQPFVQLKEKERKKSTIRRRLRGALPFHERRYHLQREALSTCTRPVFLLTSLFTSSFPAWFSLFDLPLPPRPTSLTINMLVQDRLETLRLSLSPRGAANHKGARPGGLGQGLTS</sequence>
<dbReference type="AlphaFoldDB" id="A0AAN6Z3Z3"/>
<feature type="compositionally biased region" description="Gly residues" evidence="1">
    <location>
        <begin position="155"/>
        <end position="165"/>
    </location>
</feature>
<keyword evidence="3" id="KW-1185">Reference proteome</keyword>